<dbReference type="OrthoDB" id="5428081at2759"/>
<evidence type="ECO:0000256" key="2">
    <source>
        <dbReference type="SAM" id="MobiDB-lite"/>
    </source>
</evidence>
<organism evidence="4 5">
    <name type="scientific">Fusarium albosuccineum</name>
    <dbReference type="NCBI Taxonomy" id="1237068"/>
    <lineage>
        <taxon>Eukaryota</taxon>
        <taxon>Fungi</taxon>
        <taxon>Dikarya</taxon>
        <taxon>Ascomycota</taxon>
        <taxon>Pezizomycotina</taxon>
        <taxon>Sordariomycetes</taxon>
        <taxon>Hypocreomycetidae</taxon>
        <taxon>Hypocreales</taxon>
        <taxon>Nectriaceae</taxon>
        <taxon>Fusarium</taxon>
        <taxon>Fusarium decemcellulare species complex</taxon>
    </lineage>
</organism>
<dbReference type="EMBL" id="JAADYS010001795">
    <property type="protein sequence ID" value="KAF4461037.1"/>
    <property type="molecule type" value="Genomic_DNA"/>
</dbReference>
<evidence type="ECO:0008006" key="6">
    <source>
        <dbReference type="Google" id="ProtNLM"/>
    </source>
</evidence>
<reference evidence="4 5" key="1">
    <citation type="submission" date="2020-01" db="EMBL/GenBank/DDBJ databases">
        <title>Identification and distribution of gene clusters putatively required for synthesis of sphingolipid metabolism inhibitors in phylogenetically diverse species of the filamentous fungus Fusarium.</title>
        <authorList>
            <person name="Kim H.-S."/>
            <person name="Busman M."/>
            <person name="Brown D.W."/>
            <person name="Divon H."/>
            <person name="Uhlig S."/>
            <person name="Proctor R.H."/>
        </authorList>
    </citation>
    <scope>NUCLEOTIDE SEQUENCE [LARGE SCALE GENOMIC DNA]</scope>
    <source>
        <strain evidence="4 5">NRRL 20459</strain>
    </source>
</reference>
<keyword evidence="3" id="KW-0732">Signal</keyword>
<evidence type="ECO:0000256" key="1">
    <source>
        <dbReference type="SAM" id="Coils"/>
    </source>
</evidence>
<keyword evidence="1" id="KW-0175">Coiled coil</keyword>
<name>A0A8H4L3M7_9HYPO</name>
<feature type="signal peptide" evidence="3">
    <location>
        <begin position="1"/>
        <end position="19"/>
    </location>
</feature>
<sequence>MPLFLFPTTLAAAARLLRSLTNPPPPKKSHSAAAPIHLDDSESSSVSRFFSDFSPPTPPVELELELVSLGPKSLSSSPLPVALSALSSSSPSSSCGFASSSQDLSYKERCKLASQNAMAVYQWTRQQKVKRGIWAAAFAACIFAGTITGAQLKTDKEKEEAIKEFRATSPNEQIAALQSQRQVLVAQRDVLQRKMDAFQERVKEREAEKARKEGAP</sequence>
<proteinExistence type="predicted"/>
<feature type="region of interest" description="Disordered" evidence="2">
    <location>
        <begin position="19"/>
        <end position="39"/>
    </location>
</feature>
<evidence type="ECO:0000313" key="5">
    <source>
        <dbReference type="Proteomes" id="UP000554235"/>
    </source>
</evidence>
<gene>
    <name evidence="4" type="ORF">FALBO_12171</name>
</gene>
<evidence type="ECO:0000256" key="3">
    <source>
        <dbReference type="SAM" id="SignalP"/>
    </source>
</evidence>
<protein>
    <recommendedName>
        <fullName evidence="6">Transmembrane protein</fullName>
    </recommendedName>
</protein>
<accession>A0A8H4L3M7</accession>
<keyword evidence="5" id="KW-1185">Reference proteome</keyword>
<comment type="caution">
    <text evidence="4">The sequence shown here is derived from an EMBL/GenBank/DDBJ whole genome shotgun (WGS) entry which is preliminary data.</text>
</comment>
<evidence type="ECO:0000313" key="4">
    <source>
        <dbReference type="EMBL" id="KAF4461037.1"/>
    </source>
</evidence>
<feature type="chain" id="PRO_5034427311" description="Transmembrane protein" evidence="3">
    <location>
        <begin position="20"/>
        <end position="216"/>
    </location>
</feature>
<dbReference type="AlphaFoldDB" id="A0A8H4L3M7"/>
<feature type="coiled-coil region" evidence="1">
    <location>
        <begin position="174"/>
        <end position="215"/>
    </location>
</feature>
<dbReference type="Proteomes" id="UP000554235">
    <property type="component" value="Unassembled WGS sequence"/>
</dbReference>